<dbReference type="Pfam" id="PF03414">
    <property type="entry name" value="Glyco_transf_6"/>
    <property type="match status" value="1"/>
</dbReference>
<evidence type="ECO:0000256" key="3">
    <source>
        <dbReference type="ARBA" id="ARBA00022676"/>
    </source>
</evidence>
<reference evidence="5" key="2">
    <citation type="submission" date="2021-04" db="EMBL/GenBank/DDBJ databases">
        <authorList>
            <person name="Gilroy R."/>
        </authorList>
    </citation>
    <scope>NUCLEOTIDE SEQUENCE</scope>
    <source>
        <strain evidence="5">ChiSxjej1B13-11774</strain>
    </source>
</reference>
<dbReference type="SUPFAM" id="SSF53448">
    <property type="entry name" value="Nucleotide-diphospho-sugar transferases"/>
    <property type="match status" value="1"/>
</dbReference>
<accession>A0A9D2JAU5</accession>
<dbReference type="InterPro" id="IPR005076">
    <property type="entry name" value="Glyco_trans_6"/>
</dbReference>
<dbReference type="EMBL" id="DXBP01000064">
    <property type="protein sequence ID" value="HIZ42996.1"/>
    <property type="molecule type" value="Genomic_DNA"/>
</dbReference>
<dbReference type="InterPro" id="IPR029044">
    <property type="entry name" value="Nucleotide-diphossugar_trans"/>
</dbReference>
<comment type="caution">
    <text evidence="5">The sequence shown here is derived from an EMBL/GenBank/DDBJ whole genome shotgun (WGS) entry which is preliminary data.</text>
</comment>
<reference evidence="5" key="1">
    <citation type="journal article" date="2021" name="PeerJ">
        <title>Extensive microbial diversity within the chicken gut microbiome revealed by metagenomics and culture.</title>
        <authorList>
            <person name="Gilroy R."/>
            <person name="Ravi A."/>
            <person name="Getino M."/>
            <person name="Pursley I."/>
            <person name="Horton D.L."/>
            <person name="Alikhan N.F."/>
            <person name="Baker D."/>
            <person name="Gharbi K."/>
            <person name="Hall N."/>
            <person name="Watson M."/>
            <person name="Adriaenssens E.M."/>
            <person name="Foster-Nyarko E."/>
            <person name="Jarju S."/>
            <person name="Secka A."/>
            <person name="Antonio M."/>
            <person name="Oren A."/>
            <person name="Chaudhuri R.R."/>
            <person name="La Ragione R."/>
            <person name="Hildebrand F."/>
            <person name="Pallen M.J."/>
        </authorList>
    </citation>
    <scope>NUCLEOTIDE SEQUENCE</scope>
    <source>
        <strain evidence="5">ChiSxjej1B13-11774</strain>
    </source>
</reference>
<proteinExistence type="inferred from homology"/>
<evidence type="ECO:0000256" key="4">
    <source>
        <dbReference type="ARBA" id="ARBA00022679"/>
    </source>
</evidence>
<dbReference type="Gene3D" id="3.90.550.10">
    <property type="entry name" value="Spore Coat Polysaccharide Biosynthesis Protein SpsA, Chain A"/>
    <property type="match status" value="1"/>
</dbReference>
<dbReference type="InterPro" id="IPR048174">
    <property type="entry name" value="WbnI-like"/>
</dbReference>
<comment type="cofactor">
    <cofactor evidence="1">
        <name>Mn(2+)</name>
        <dbReference type="ChEBI" id="CHEBI:29035"/>
    </cofactor>
</comment>
<dbReference type="GO" id="GO:0005975">
    <property type="term" value="P:carbohydrate metabolic process"/>
    <property type="evidence" value="ECO:0007669"/>
    <property type="project" value="InterPro"/>
</dbReference>
<comment type="similarity">
    <text evidence="2">Belongs to the glycosyltransferase 6 family.</text>
</comment>
<dbReference type="GO" id="GO:0016020">
    <property type="term" value="C:membrane"/>
    <property type="evidence" value="ECO:0007669"/>
    <property type="project" value="InterPro"/>
</dbReference>
<evidence type="ECO:0000256" key="2">
    <source>
        <dbReference type="ARBA" id="ARBA00010413"/>
    </source>
</evidence>
<organism evidence="5 6">
    <name type="scientific">Candidatus Gemmiger excrementigallinarum</name>
    <dbReference type="NCBI Taxonomy" id="2838609"/>
    <lineage>
        <taxon>Bacteria</taxon>
        <taxon>Bacillati</taxon>
        <taxon>Bacillota</taxon>
        <taxon>Clostridia</taxon>
        <taxon>Eubacteriales</taxon>
        <taxon>Gemmiger</taxon>
    </lineage>
</organism>
<dbReference type="PANTHER" id="PTHR10462:SF53">
    <property type="entry name" value="HISTO-BLOOD GROUP ABO SYSTEM TRANSFERASE 1-LIKE"/>
    <property type="match status" value="1"/>
</dbReference>
<evidence type="ECO:0000313" key="6">
    <source>
        <dbReference type="Proteomes" id="UP000824048"/>
    </source>
</evidence>
<evidence type="ECO:0000256" key="1">
    <source>
        <dbReference type="ARBA" id="ARBA00001936"/>
    </source>
</evidence>
<keyword evidence="4 5" id="KW-0808">Transferase</keyword>
<dbReference type="PANTHER" id="PTHR10462">
    <property type="entry name" value="GLYCOSYLTRANSFERASE-RELATED"/>
    <property type="match status" value="1"/>
</dbReference>
<name>A0A9D2JAU5_9FIRM</name>
<gene>
    <name evidence="5" type="ORF">H9811_10615</name>
</gene>
<dbReference type="NCBIfam" id="NF041524">
    <property type="entry name" value="Gltr_6"/>
    <property type="match status" value="1"/>
</dbReference>
<protein>
    <submittedName>
        <fullName evidence="5">Glycosyl transferase family 6</fullName>
    </submittedName>
</protein>
<evidence type="ECO:0000313" key="5">
    <source>
        <dbReference type="EMBL" id="HIZ42996.1"/>
    </source>
</evidence>
<dbReference type="GO" id="GO:0016758">
    <property type="term" value="F:hexosyltransferase activity"/>
    <property type="evidence" value="ECO:0007669"/>
    <property type="project" value="InterPro"/>
</dbReference>
<dbReference type="Proteomes" id="UP000824048">
    <property type="component" value="Unassembled WGS sequence"/>
</dbReference>
<dbReference type="AlphaFoldDB" id="A0A9D2JAU5"/>
<keyword evidence="3" id="KW-0328">Glycosyltransferase</keyword>
<sequence length="283" mass="33290">MMPKIGMLYLCTGKYTVFWPEFYRSFEQNFLPGCQKEYFVFTDAPHIEFEDAPNVRRIAQEAYDWPYSTLRRFSIFLSQEAALAGCDFLFFFNANLVCQKTVTAEEFLPRPEKGENLLLVQQPGFWNKKPMFYSYDRNPRSTAYIPYNCGRDYVSGGLNGGTEAAFLALCHELERRTEEDLAHGVIALWHDESQLNRYAAERSDYRLLTPAYWYPEGWDLPFEPKIVVLDKARFFDVAAVKHKDGRPRSWLARKWEAFGENYLPYLWYARDALLHKRLKGDRP</sequence>